<dbReference type="RefSeq" id="WP_091140283.1">
    <property type="nucleotide sequence ID" value="NZ_FMVF01000002.1"/>
</dbReference>
<evidence type="ECO:0000313" key="2">
    <source>
        <dbReference type="EMBL" id="SCX83723.1"/>
    </source>
</evidence>
<protein>
    <recommendedName>
        <fullName evidence="4">DUF3244 domain-containing protein</fullName>
    </recommendedName>
</protein>
<organism evidence="2 3">
    <name type="scientific">Flavobacterium caeni</name>
    <dbReference type="NCBI Taxonomy" id="490189"/>
    <lineage>
        <taxon>Bacteria</taxon>
        <taxon>Pseudomonadati</taxon>
        <taxon>Bacteroidota</taxon>
        <taxon>Flavobacteriia</taxon>
        <taxon>Flavobacteriales</taxon>
        <taxon>Flavobacteriaceae</taxon>
        <taxon>Flavobacterium</taxon>
    </lineage>
</organism>
<evidence type="ECO:0000256" key="1">
    <source>
        <dbReference type="SAM" id="SignalP"/>
    </source>
</evidence>
<gene>
    <name evidence="2" type="ORF">SAMN02927903_00214</name>
</gene>
<dbReference type="AlphaFoldDB" id="A0A1G5B0R8"/>
<feature type="chain" id="PRO_5011677558" description="DUF3244 domain-containing protein" evidence="1">
    <location>
        <begin position="19"/>
        <end position="126"/>
    </location>
</feature>
<dbReference type="STRING" id="490189.SAMN02927903_00214"/>
<dbReference type="EMBL" id="FMVF01000002">
    <property type="protein sequence ID" value="SCX83723.1"/>
    <property type="molecule type" value="Genomic_DNA"/>
</dbReference>
<reference evidence="2 3" key="1">
    <citation type="submission" date="2016-10" db="EMBL/GenBank/DDBJ databases">
        <authorList>
            <person name="de Groot N.N."/>
        </authorList>
    </citation>
    <scope>NUCLEOTIDE SEQUENCE [LARGE SCALE GENOMIC DNA]</scope>
    <source>
        <strain evidence="2 3">CGMCC 1.7031</strain>
    </source>
</reference>
<sequence length="126" mass="13667">MKNAILLACCLAATLAQAQDKKPIEFNTIEAHHILPSGQVMAKDGNHAFALHANESTEVNLTLQLKSPGALKVTVTDKNHNIVRTKEFTCSQSSNLLSFAAEQGQDYTVHLYAAADTRFSVDVNSL</sequence>
<keyword evidence="3" id="KW-1185">Reference proteome</keyword>
<dbReference type="Proteomes" id="UP000199354">
    <property type="component" value="Unassembled WGS sequence"/>
</dbReference>
<feature type="signal peptide" evidence="1">
    <location>
        <begin position="1"/>
        <end position="18"/>
    </location>
</feature>
<name>A0A1G5B0R8_9FLAO</name>
<evidence type="ECO:0000313" key="3">
    <source>
        <dbReference type="Proteomes" id="UP000199354"/>
    </source>
</evidence>
<evidence type="ECO:0008006" key="4">
    <source>
        <dbReference type="Google" id="ProtNLM"/>
    </source>
</evidence>
<proteinExistence type="predicted"/>
<keyword evidence="1" id="KW-0732">Signal</keyword>
<accession>A0A1G5B0R8</accession>